<protein>
    <submittedName>
        <fullName evidence="2">CoA transferase</fullName>
    </submittedName>
</protein>
<dbReference type="SUPFAM" id="SSF89796">
    <property type="entry name" value="CoA-transferase family III (CaiB/BaiF)"/>
    <property type="match status" value="1"/>
</dbReference>
<accession>A0ABV5SC30</accession>
<keyword evidence="3" id="KW-1185">Reference proteome</keyword>
<dbReference type="InterPro" id="IPR003673">
    <property type="entry name" value="CoA-Trfase_fam_III"/>
</dbReference>
<dbReference type="Proteomes" id="UP001589532">
    <property type="component" value="Unassembled WGS sequence"/>
</dbReference>
<sequence length="437" mass="46824">MESEAFGDPASDERGPVTGPRRSRPLRGMRIIEISTYVATPLSGMTLAQLGADVIRIEPIGGAPDRTRWPLAESGTSLYWSGLNKGKRAIEVDLSSERGRRLVADLVVSGGRRGGIVVGNSERHPELAFEALRERRPDVIHVLLTGRRNGETAVDYTVQAATGFPLLTGPEEAAQPVNSVVPAWDLAAGLYVTVGLLAAERHRLLTGEGQQVRVALEDVALATAGNLGYLAEAQLSGTPRERCGNYVYGTFGRDFATADGGRLMVVALTARHWQDLLAATGLTEVVSALAGALGVDFGEESVRHRHRKLLGDLLAGWFGTRTRAEAESALRATRVLWSAYRSFAELAALLPESPLMGKLTQPGVGEHWAPGSPVVMDGEQTPPETSPQVGEHTGEVLRAELGLSAAELAKLREDGVIRDPGGHQRDRDPRTREAGQP</sequence>
<feature type="region of interest" description="Disordered" evidence="1">
    <location>
        <begin position="362"/>
        <end position="397"/>
    </location>
</feature>
<dbReference type="EMBL" id="JBHMBW010000054">
    <property type="protein sequence ID" value="MFB9629230.1"/>
    <property type="molecule type" value="Genomic_DNA"/>
</dbReference>
<comment type="caution">
    <text evidence="2">The sequence shown here is derived from an EMBL/GenBank/DDBJ whole genome shotgun (WGS) entry which is preliminary data.</text>
</comment>
<feature type="region of interest" description="Disordered" evidence="1">
    <location>
        <begin position="411"/>
        <end position="437"/>
    </location>
</feature>
<dbReference type="InterPro" id="IPR023606">
    <property type="entry name" value="CoA-Trfase_III_dom_1_sf"/>
</dbReference>
<dbReference type="RefSeq" id="WP_344985860.1">
    <property type="nucleotide sequence ID" value="NZ_BAAAXV010000001.1"/>
</dbReference>
<gene>
    <name evidence="2" type="ORF">ACFFSA_39670</name>
</gene>
<dbReference type="Gene3D" id="3.40.50.10540">
    <property type="entry name" value="Crotonobetainyl-coa:carnitine coa-transferase, domain 1"/>
    <property type="match status" value="1"/>
</dbReference>
<evidence type="ECO:0000313" key="3">
    <source>
        <dbReference type="Proteomes" id="UP001589532"/>
    </source>
</evidence>
<proteinExistence type="predicted"/>
<organism evidence="2 3">
    <name type="scientific">Nonomuraea helvata</name>
    <dbReference type="NCBI Taxonomy" id="37484"/>
    <lineage>
        <taxon>Bacteria</taxon>
        <taxon>Bacillati</taxon>
        <taxon>Actinomycetota</taxon>
        <taxon>Actinomycetes</taxon>
        <taxon>Streptosporangiales</taxon>
        <taxon>Streptosporangiaceae</taxon>
        <taxon>Nonomuraea</taxon>
    </lineage>
</organism>
<dbReference type="InterPro" id="IPR044855">
    <property type="entry name" value="CoA-Trfase_III_dom3_sf"/>
</dbReference>
<dbReference type="GO" id="GO:0016740">
    <property type="term" value="F:transferase activity"/>
    <property type="evidence" value="ECO:0007669"/>
    <property type="project" value="UniProtKB-KW"/>
</dbReference>
<dbReference type="PANTHER" id="PTHR48228:SF5">
    <property type="entry name" value="ALPHA-METHYLACYL-COA RACEMASE"/>
    <property type="match status" value="1"/>
</dbReference>
<dbReference type="Pfam" id="PF02515">
    <property type="entry name" value="CoA_transf_3"/>
    <property type="match status" value="1"/>
</dbReference>
<dbReference type="PANTHER" id="PTHR48228">
    <property type="entry name" value="SUCCINYL-COA--D-CITRAMALATE COA-TRANSFERASE"/>
    <property type="match status" value="1"/>
</dbReference>
<name>A0ABV5SC30_9ACTN</name>
<dbReference type="Gene3D" id="3.30.1540.10">
    <property type="entry name" value="formyl-coa transferase, domain 3"/>
    <property type="match status" value="1"/>
</dbReference>
<reference evidence="2 3" key="1">
    <citation type="submission" date="2024-09" db="EMBL/GenBank/DDBJ databases">
        <authorList>
            <person name="Sun Q."/>
            <person name="Mori K."/>
        </authorList>
    </citation>
    <scope>NUCLEOTIDE SEQUENCE [LARGE SCALE GENOMIC DNA]</scope>
    <source>
        <strain evidence="2 3">JCM 3143</strain>
    </source>
</reference>
<keyword evidence="2" id="KW-0808">Transferase</keyword>
<feature type="region of interest" description="Disordered" evidence="1">
    <location>
        <begin position="1"/>
        <end position="24"/>
    </location>
</feature>
<evidence type="ECO:0000256" key="1">
    <source>
        <dbReference type="SAM" id="MobiDB-lite"/>
    </source>
</evidence>
<evidence type="ECO:0000313" key="2">
    <source>
        <dbReference type="EMBL" id="MFB9629230.1"/>
    </source>
</evidence>
<dbReference type="InterPro" id="IPR050509">
    <property type="entry name" value="CoA-transferase_III"/>
</dbReference>